<dbReference type="NCBIfam" id="TIGR01695">
    <property type="entry name" value="murJ_mviN"/>
    <property type="match status" value="1"/>
</dbReference>
<feature type="transmembrane region" description="Helical" evidence="9">
    <location>
        <begin position="267"/>
        <end position="287"/>
    </location>
</feature>
<evidence type="ECO:0000256" key="4">
    <source>
        <dbReference type="ARBA" id="ARBA00022960"/>
    </source>
</evidence>
<feature type="transmembrane region" description="Helical" evidence="9">
    <location>
        <begin position="130"/>
        <end position="149"/>
    </location>
</feature>
<gene>
    <name evidence="10" type="ORF">BEN51_03860</name>
</gene>
<feature type="transmembrane region" description="Helical" evidence="9">
    <location>
        <begin position="181"/>
        <end position="204"/>
    </location>
</feature>
<dbReference type="InterPro" id="IPR051050">
    <property type="entry name" value="Lipid_II_flippase_MurJ/MviN"/>
</dbReference>
<dbReference type="GO" id="GO:0009252">
    <property type="term" value="P:peptidoglycan biosynthetic process"/>
    <property type="evidence" value="ECO:0007669"/>
    <property type="project" value="UniProtKB-UniRule"/>
</dbReference>
<dbReference type="AlphaFoldDB" id="A0A343JAT5"/>
<comment type="subcellular location">
    <subcellularLocation>
        <location evidence="1">Cell membrane</location>
        <topology evidence="1">Multi-pass membrane protein</topology>
    </subcellularLocation>
</comment>
<sequence>MKNKLIKTQFVIMLLIILGKVIGFLRESILASKYGTGYEVDVYGYSINILLFLATIGYSVTTILIPIFTELKEKKSKSYQIKISNNLISVYIVVGAFISIFSIIFSKYIVNIFAPGFEGEILDLACKLVMIINTSIITILVQSVISGILQAYEKFYEAAAMALAGNIIVVLYLLLSVDKFGIIGFSVIIVISYFIQLLINIPSFRKLGFRFKFSLKNIDDKTKEIIKLSFPVLASTCIMQFSTLVNIFFGSLIGTGSISIYNYANRIINLGIEIFSIGISMAIYPILSKMSFEEEKSKFNKSLEEALVLMVVLILPIIVLLIVLRSDVVKILYERNEFTSESTIQTSKLLLLLIPTMLASGIRDLLSKACYSLKEVNLPMKASILTIIMLILFNGLLYKKFGAMSLGISSSIATILGTLIIFIVLKRKYSFIKIKIRKSLIKVIIICLLIGGMIHYIREYLLTFLSNGFMETLLIVFICGTIGLIIYILLIYIFNVKELEIIKNKEKL</sequence>
<feature type="transmembrane region" description="Helical" evidence="9">
    <location>
        <begin position="378"/>
        <end position="397"/>
    </location>
</feature>
<dbReference type="PRINTS" id="PR01806">
    <property type="entry name" value="VIRFACTRMVIN"/>
</dbReference>
<evidence type="ECO:0000256" key="7">
    <source>
        <dbReference type="ARBA" id="ARBA00023136"/>
    </source>
</evidence>
<dbReference type="OrthoDB" id="9804143at2"/>
<dbReference type="PANTHER" id="PTHR47019:SF1">
    <property type="entry name" value="LIPID II FLIPPASE MURJ"/>
    <property type="match status" value="1"/>
</dbReference>
<dbReference type="InterPro" id="IPR004268">
    <property type="entry name" value="MurJ"/>
</dbReference>
<keyword evidence="8" id="KW-0961">Cell wall biogenesis/degradation</keyword>
<evidence type="ECO:0000256" key="1">
    <source>
        <dbReference type="ARBA" id="ARBA00004651"/>
    </source>
</evidence>
<evidence type="ECO:0000256" key="5">
    <source>
        <dbReference type="ARBA" id="ARBA00022984"/>
    </source>
</evidence>
<dbReference type="GO" id="GO:0008360">
    <property type="term" value="P:regulation of cell shape"/>
    <property type="evidence" value="ECO:0007669"/>
    <property type="project" value="UniProtKB-UniRule"/>
</dbReference>
<feature type="transmembrane region" description="Helical" evidence="9">
    <location>
        <begin position="88"/>
        <end position="110"/>
    </location>
</feature>
<dbReference type="GO" id="GO:0071555">
    <property type="term" value="P:cell wall organization"/>
    <property type="evidence" value="ECO:0007669"/>
    <property type="project" value="UniProtKB-UniRule"/>
</dbReference>
<evidence type="ECO:0000313" key="10">
    <source>
        <dbReference type="EMBL" id="ASW42643.1"/>
    </source>
</evidence>
<feature type="transmembrane region" description="Helical" evidence="9">
    <location>
        <begin position="307"/>
        <end position="326"/>
    </location>
</feature>
<dbReference type="GO" id="GO:0015648">
    <property type="term" value="F:lipid-linked peptidoglycan transporter activity"/>
    <property type="evidence" value="ECO:0007669"/>
    <property type="project" value="UniProtKB-UniRule"/>
</dbReference>
<feature type="transmembrane region" description="Helical" evidence="9">
    <location>
        <begin position="440"/>
        <end position="457"/>
    </location>
</feature>
<keyword evidence="2 8" id="KW-1003">Cell membrane</keyword>
<evidence type="ECO:0000256" key="2">
    <source>
        <dbReference type="ARBA" id="ARBA00022475"/>
    </source>
</evidence>
<evidence type="ECO:0000256" key="9">
    <source>
        <dbReference type="SAM" id="Phobius"/>
    </source>
</evidence>
<keyword evidence="3 9" id="KW-0812">Transmembrane</keyword>
<dbReference type="PANTHER" id="PTHR47019">
    <property type="entry name" value="LIPID II FLIPPASE MURJ"/>
    <property type="match status" value="1"/>
</dbReference>
<keyword evidence="6 9" id="KW-1133">Transmembrane helix</keyword>
<dbReference type="RefSeq" id="WP_119864779.1">
    <property type="nucleotide sequence ID" value="NZ_CP016786.1"/>
</dbReference>
<evidence type="ECO:0000256" key="8">
    <source>
        <dbReference type="PIRNR" id="PIRNR002869"/>
    </source>
</evidence>
<name>A0A343JAT5_9CLOT</name>
<keyword evidence="11" id="KW-1185">Reference proteome</keyword>
<keyword evidence="7 8" id="KW-0472">Membrane</keyword>
<dbReference type="Proteomes" id="UP000264883">
    <property type="component" value="Chromosome"/>
</dbReference>
<organism evidence="10 11">
    <name type="scientific">Clostridium isatidis</name>
    <dbReference type="NCBI Taxonomy" id="182773"/>
    <lineage>
        <taxon>Bacteria</taxon>
        <taxon>Bacillati</taxon>
        <taxon>Bacillota</taxon>
        <taxon>Clostridia</taxon>
        <taxon>Eubacteriales</taxon>
        <taxon>Clostridiaceae</taxon>
        <taxon>Clostridium</taxon>
    </lineage>
</organism>
<feature type="transmembrane region" description="Helical" evidence="9">
    <location>
        <begin position="403"/>
        <end position="425"/>
    </location>
</feature>
<evidence type="ECO:0000313" key="11">
    <source>
        <dbReference type="Proteomes" id="UP000264883"/>
    </source>
</evidence>
<evidence type="ECO:0000256" key="3">
    <source>
        <dbReference type="ARBA" id="ARBA00022692"/>
    </source>
</evidence>
<dbReference type="GO" id="GO:0034204">
    <property type="term" value="P:lipid translocation"/>
    <property type="evidence" value="ECO:0007669"/>
    <property type="project" value="TreeGrafter"/>
</dbReference>
<comment type="similarity">
    <text evidence="8">Belongs to the MurJ/MviN family.</text>
</comment>
<dbReference type="KEGG" id="cia:BEN51_03860"/>
<protein>
    <recommendedName>
        <fullName evidence="8">Lipid II flippase</fullName>
    </recommendedName>
</protein>
<dbReference type="PIRSF" id="PIRSF002869">
    <property type="entry name" value="MviN"/>
    <property type="match status" value="1"/>
</dbReference>
<keyword evidence="5 8" id="KW-0573">Peptidoglycan synthesis</keyword>
<dbReference type="EMBL" id="CP016786">
    <property type="protein sequence ID" value="ASW42643.1"/>
    <property type="molecule type" value="Genomic_DNA"/>
</dbReference>
<keyword evidence="8" id="KW-0813">Transport</keyword>
<comment type="function">
    <text evidence="8">Involved in peptidoglycan biosynthesis. Transports lipid-linked peptidoglycan precursors from the inner to the outer leaflet of the cytoplasmic membrane.</text>
</comment>
<keyword evidence="4 8" id="KW-0133">Cell shape</keyword>
<reference evidence="10 11" key="1">
    <citation type="submission" date="2016-08" db="EMBL/GenBank/DDBJ databases">
        <title>Complete Genome Sequence Of The Indigo Reducing Clostridium isatidis DSM15098.</title>
        <authorList>
            <person name="Little G.T."/>
            <person name="Minton N.P."/>
        </authorList>
    </citation>
    <scope>NUCLEOTIDE SEQUENCE [LARGE SCALE GENOMIC DNA]</scope>
    <source>
        <strain evidence="10 11">DSM 15098</strain>
    </source>
</reference>
<dbReference type="GO" id="GO:0005886">
    <property type="term" value="C:plasma membrane"/>
    <property type="evidence" value="ECO:0007669"/>
    <property type="project" value="UniProtKB-SubCell"/>
</dbReference>
<feature type="transmembrane region" description="Helical" evidence="9">
    <location>
        <begin position="469"/>
        <end position="494"/>
    </location>
</feature>
<dbReference type="Pfam" id="PF03023">
    <property type="entry name" value="MurJ"/>
    <property type="match status" value="1"/>
</dbReference>
<feature type="transmembrane region" description="Helical" evidence="9">
    <location>
        <begin position="156"/>
        <end position="175"/>
    </location>
</feature>
<proteinExistence type="inferred from homology"/>
<accession>A0A343JAT5</accession>
<evidence type="ECO:0000256" key="6">
    <source>
        <dbReference type="ARBA" id="ARBA00022989"/>
    </source>
</evidence>
<feature type="transmembrane region" description="Helical" evidence="9">
    <location>
        <begin position="47"/>
        <end position="68"/>
    </location>
</feature>